<dbReference type="Pfam" id="PF22366">
    <property type="entry name" value="NDH2_C"/>
    <property type="match status" value="1"/>
</dbReference>
<evidence type="ECO:0000256" key="4">
    <source>
        <dbReference type="ARBA" id="ARBA00022827"/>
    </source>
</evidence>
<keyword evidence="7" id="KW-0520">NAD</keyword>
<dbReference type="OrthoDB" id="9781621at2"/>
<reference evidence="11" key="1">
    <citation type="submission" date="2020-04" db="EMBL/GenBank/DDBJ databases">
        <title>Nitratireductor sp. nov. isolated from mangrove soil.</title>
        <authorList>
            <person name="Ye Y."/>
        </authorList>
    </citation>
    <scope>NUCLEOTIDE SEQUENCE</scope>
    <source>
        <strain evidence="11">SY7</strain>
    </source>
</reference>
<evidence type="ECO:0000313" key="11">
    <source>
        <dbReference type="EMBL" id="QDZ02800.1"/>
    </source>
</evidence>
<dbReference type="RefSeq" id="WP_146301435.1">
    <property type="nucleotide sequence ID" value="NZ_CP042301.2"/>
</dbReference>
<dbReference type="Proteomes" id="UP000321389">
    <property type="component" value="Chromosome"/>
</dbReference>
<dbReference type="Pfam" id="PF07992">
    <property type="entry name" value="Pyr_redox_2"/>
    <property type="match status" value="1"/>
</dbReference>
<feature type="domain" description="External alternative NADH-ubiquinone oxidoreductase-like C-terminal" evidence="10">
    <location>
        <begin position="370"/>
        <end position="421"/>
    </location>
</feature>
<name>A0A5B8L521_9HYPH</name>
<dbReference type="SUPFAM" id="SSF51905">
    <property type="entry name" value="FAD/NAD(P)-binding domain"/>
    <property type="match status" value="2"/>
</dbReference>
<comment type="catalytic activity">
    <reaction evidence="8">
        <text>a quinone + NADH + H(+) = a quinol + NAD(+)</text>
        <dbReference type="Rhea" id="RHEA:46160"/>
        <dbReference type="ChEBI" id="CHEBI:15378"/>
        <dbReference type="ChEBI" id="CHEBI:24646"/>
        <dbReference type="ChEBI" id="CHEBI:57540"/>
        <dbReference type="ChEBI" id="CHEBI:57945"/>
        <dbReference type="ChEBI" id="CHEBI:132124"/>
        <dbReference type="EC" id="1.6.5.9"/>
    </reaction>
</comment>
<feature type="domain" description="FAD/NAD(P)-binding" evidence="9">
    <location>
        <begin position="29"/>
        <end position="346"/>
    </location>
</feature>
<evidence type="ECO:0000256" key="8">
    <source>
        <dbReference type="ARBA" id="ARBA00047599"/>
    </source>
</evidence>
<dbReference type="GO" id="GO:0050136">
    <property type="term" value="F:NADH dehydrogenase (quinone) (non-electrogenic) activity"/>
    <property type="evidence" value="ECO:0007669"/>
    <property type="project" value="UniProtKB-EC"/>
</dbReference>
<dbReference type="EMBL" id="CP042301">
    <property type="protein sequence ID" value="QDZ02800.1"/>
    <property type="molecule type" value="Genomic_DNA"/>
</dbReference>
<keyword evidence="4" id="KW-0274">FAD</keyword>
<keyword evidence="12" id="KW-1185">Reference proteome</keyword>
<dbReference type="AlphaFoldDB" id="A0A5B8L521"/>
<organism evidence="11 12">
    <name type="scientific">Nitratireductor mangrovi</name>
    <dbReference type="NCBI Taxonomy" id="2599600"/>
    <lineage>
        <taxon>Bacteria</taxon>
        <taxon>Pseudomonadati</taxon>
        <taxon>Pseudomonadota</taxon>
        <taxon>Alphaproteobacteria</taxon>
        <taxon>Hyphomicrobiales</taxon>
        <taxon>Phyllobacteriaceae</taxon>
        <taxon>Nitratireductor</taxon>
    </lineage>
</organism>
<dbReference type="PANTHER" id="PTHR43706:SF47">
    <property type="entry name" value="EXTERNAL NADH-UBIQUINONE OXIDOREDUCTASE 1, MITOCHONDRIAL-RELATED"/>
    <property type="match status" value="1"/>
</dbReference>
<keyword evidence="6" id="KW-0560">Oxidoreductase</keyword>
<evidence type="ECO:0000259" key="10">
    <source>
        <dbReference type="Pfam" id="PF22366"/>
    </source>
</evidence>
<dbReference type="InterPro" id="IPR054585">
    <property type="entry name" value="NDH2-like_C"/>
</dbReference>
<accession>A0A5B8L521</accession>
<dbReference type="InterPro" id="IPR036188">
    <property type="entry name" value="FAD/NAD-bd_sf"/>
</dbReference>
<evidence type="ECO:0000256" key="3">
    <source>
        <dbReference type="ARBA" id="ARBA00022630"/>
    </source>
</evidence>
<dbReference type="PRINTS" id="PR00411">
    <property type="entry name" value="PNDRDTASEI"/>
</dbReference>
<dbReference type="EC" id="1.6.5.9" evidence="2"/>
<dbReference type="PANTHER" id="PTHR43706">
    <property type="entry name" value="NADH DEHYDROGENASE"/>
    <property type="match status" value="1"/>
</dbReference>
<evidence type="ECO:0000256" key="6">
    <source>
        <dbReference type="ARBA" id="ARBA00023002"/>
    </source>
</evidence>
<dbReference type="InterPro" id="IPR023753">
    <property type="entry name" value="FAD/NAD-binding_dom"/>
</dbReference>
<evidence type="ECO:0000259" key="9">
    <source>
        <dbReference type="Pfam" id="PF07992"/>
    </source>
</evidence>
<proteinExistence type="inferred from homology"/>
<comment type="similarity">
    <text evidence="1">Belongs to the NADH dehydrogenase family.</text>
</comment>
<evidence type="ECO:0000256" key="5">
    <source>
        <dbReference type="ARBA" id="ARBA00022946"/>
    </source>
</evidence>
<keyword evidence="3" id="KW-0285">Flavoprotein</keyword>
<evidence type="ECO:0000313" key="12">
    <source>
        <dbReference type="Proteomes" id="UP000321389"/>
    </source>
</evidence>
<dbReference type="InterPro" id="IPR045024">
    <property type="entry name" value="NDH-2"/>
</dbReference>
<dbReference type="PRINTS" id="PR00368">
    <property type="entry name" value="FADPNR"/>
</dbReference>
<protein>
    <recommendedName>
        <fullName evidence="2">NADH:ubiquinone reductase (non-electrogenic)</fullName>
        <ecNumber evidence="2">1.6.5.9</ecNumber>
    </recommendedName>
</protein>
<keyword evidence="5" id="KW-0809">Transit peptide</keyword>
<evidence type="ECO:0000256" key="2">
    <source>
        <dbReference type="ARBA" id="ARBA00012637"/>
    </source>
</evidence>
<sequence>MWREHSEVAPEALSRVPAARADRAPKRPRVVILGAGFAGLNAAIGLRNAPVDIAVIDQRNHHLFQPLLYQVATAGLSPAQIATPIRRILAKQRNATVYMETVKAVDPSARTVTTCSRTLGWDYLILATGARHAYFGHDEWEAFAPGLKTVGDATAIRARILTAFEKAEASDSETERARLLTFAVVGAGPTGVEMAGAIAELARKAIAADFRNIDATSAKVVLLEAGPRVLPSFPPDLSEKARRQLFGLGVEVRVSEAVAGCDADGVTLQSGERIPAATIIWGAGVVASAAATWISAHSDRAGRVMVAGDLSVPGHLDIYAIGDTANARGPDGRPVPGVAPAAKQMGRYVARHIAARLRGRSLPAFAYRDLGNLATIGRKAAVADFGRARFSGFPAWLVWSFAHLWFLVGFRNRMIVFLDWAWAYATFDRSARLITDQPDARR</sequence>
<evidence type="ECO:0000256" key="1">
    <source>
        <dbReference type="ARBA" id="ARBA00005272"/>
    </source>
</evidence>
<dbReference type="Gene3D" id="3.50.50.100">
    <property type="match status" value="1"/>
</dbReference>
<dbReference type="KEGG" id="niy:FQ775_21850"/>
<gene>
    <name evidence="11" type="ORF">FQ775_21850</name>
</gene>
<evidence type="ECO:0000256" key="7">
    <source>
        <dbReference type="ARBA" id="ARBA00023027"/>
    </source>
</evidence>